<proteinExistence type="predicted"/>
<keyword evidence="1" id="KW-0472">Membrane</keyword>
<reference evidence="2 3" key="1">
    <citation type="journal article" date="2022" name="Mar. Drugs">
        <title>Bioassay-Guided Fractionation Leads to the Detection of Cholic Acid Generated by the Rare Thalassomonas sp.</title>
        <authorList>
            <person name="Pheiffer F."/>
            <person name="Schneider Y.K."/>
            <person name="Hansen E.H."/>
            <person name="Andersen J.H."/>
            <person name="Isaksson J."/>
            <person name="Busche T."/>
            <person name="R C."/>
            <person name="Kalinowski J."/>
            <person name="Zyl L.V."/>
            <person name="Trindade M."/>
        </authorList>
    </citation>
    <scope>NUCLEOTIDE SEQUENCE [LARGE SCALE GENOMIC DNA]</scope>
    <source>
        <strain evidence="2 3">A5K-61T</strain>
    </source>
</reference>
<evidence type="ECO:0000313" key="2">
    <source>
        <dbReference type="EMBL" id="WDE13504.1"/>
    </source>
</evidence>
<dbReference type="Proteomes" id="UP001215231">
    <property type="component" value="Chromosome"/>
</dbReference>
<keyword evidence="1" id="KW-0812">Transmembrane</keyword>
<dbReference type="EMBL" id="CP059693">
    <property type="protein sequence ID" value="WDE13504.1"/>
    <property type="molecule type" value="Genomic_DNA"/>
</dbReference>
<sequence>MFELTNKDCLLLLGGIFVLIWAISIFCFGRITVNHIEREMEKEGKLPPEWDKGIGGRLSPYAMAIVAKKAARVSIVDDEAIRRHARKKDWYLAVLYLASFIACLIVACVYYYLYGP</sequence>
<organism evidence="2 3">
    <name type="scientific">Thalassomonas haliotis</name>
    <dbReference type="NCBI Taxonomy" id="485448"/>
    <lineage>
        <taxon>Bacteria</taxon>
        <taxon>Pseudomonadati</taxon>
        <taxon>Pseudomonadota</taxon>
        <taxon>Gammaproteobacteria</taxon>
        <taxon>Alteromonadales</taxon>
        <taxon>Colwelliaceae</taxon>
        <taxon>Thalassomonas</taxon>
    </lineage>
</organism>
<dbReference type="RefSeq" id="WP_274053886.1">
    <property type="nucleotide sequence ID" value="NZ_CP059693.1"/>
</dbReference>
<keyword evidence="3" id="KW-1185">Reference proteome</keyword>
<gene>
    <name evidence="2" type="ORF">H3N35_08740</name>
</gene>
<evidence type="ECO:0000256" key="1">
    <source>
        <dbReference type="SAM" id="Phobius"/>
    </source>
</evidence>
<accession>A0ABY7VIF9</accession>
<evidence type="ECO:0000313" key="3">
    <source>
        <dbReference type="Proteomes" id="UP001215231"/>
    </source>
</evidence>
<name>A0ABY7VIF9_9GAMM</name>
<keyword evidence="1" id="KW-1133">Transmembrane helix</keyword>
<feature type="transmembrane region" description="Helical" evidence="1">
    <location>
        <begin position="90"/>
        <end position="113"/>
    </location>
</feature>
<feature type="transmembrane region" description="Helical" evidence="1">
    <location>
        <begin position="12"/>
        <end position="33"/>
    </location>
</feature>
<protein>
    <submittedName>
        <fullName evidence="2">Uncharacterized protein</fullName>
    </submittedName>
</protein>